<dbReference type="AlphaFoldDB" id="A0A9I9EJG3"/>
<name>A0A9I9EJG3_CUCME</name>
<dbReference type="GO" id="GO:0003677">
    <property type="term" value="F:DNA binding"/>
    <property type="evidence" value="ECO:0007669"/>
    <property type="project" value="UniProtKB-KW"/>
</dbReference>
<dbReference type="GO" id="GO:0008289">
    <property type="term" value="F:lipid binding"/>
    <property type="evidence" value="ECO:0007669"/>
    <property type="project" value="InterPro"/>
</dbReference>
<reference evidence="2" key="1">
    <citation type="submission" date="2023-03" db="UniProtKB">
        <authorList>
            <consortium name="EnsemblPlants"/>
        </authorList>
    </citation>
    <scope>IDENTIFICATION</scope>
</reference>
<dbReference type="PANTHER" id="PTHR45654">
    <property type="entry name" value="HOMEOBOX-LEUCINE ZIPPER PROTEIN MERISTEM L1"/>
    <property type="match status" value="1"/>
</dbReference>
<dbReference type="EnsemblPlants" id="MELO3C034278.2.1">
    <property type="protein sequence ID" value="MELO3C034278.2.1"/>
    <property type="gene ID" value="MELO3C034278.2"/>
</dbReference>
<dbReference type="InterPro" id="IPR042160">
    <property type="entry name" value="HD-Zip_IV"/>
</dbReference>
<dbReference type="Pfam" id="PF01852">
    <property type="entry name" value="START"/>
    <property type="match status" value="1"/>
</dbReference>
<feature type="domain" description="START" evidence="1">
    <location>
        <begin position="1"/>
        <end position="53"/>
    </location>
</feature>
<dbReference type="PROSITE" id="PS50848">
    <property type="entry name" value="START"/>
    <property type="match status" value="1"/>
</dbReference>
<sequence length="76" mass="8784">MPYGYSKVTWAEHVEVDDCSVHSLYNQLVSSGHTFNAKRWIATLDRQCEVQAKHHYVKPRDHVDSQAIRMIEIISG</sequence>
<protein>
    <recommendedName>
        <fullName evidence="1">START domain-containing protein</fullName>
    </recommendedName>
</protein>
<evidence type="ECO:0000313" key="2">
    <source>
        <dbReference type="EnsemblPlants" id="MELO3C034278.2.1"/>
    </source>
</evidence>
<dbReference type="PANTHER" id="PTHR45654:SF93">
    <property type="entry name" value="HOMEOBOX-LEUCINE ZIPPER PROTEIN HDG2-RELATED"/>
    <property type="match status" value="1"/>
</dbReference>
<accession>A0A9I9EJG3</accession>
<evidence type="ECO:0000259" key="1">
    <source>
        <dbReference type="PROSITE" id="PS50848"/>
    </source>
</evidence>
<organism evidence="2">
    <name type="scientific">Cucumis melo</name>
    <name type="common">Muskmelon</name>
    <dbReference type="NCBI Taxonomy" id="3656"/>
    <lineage>
        <taxon>Eukaryota</taxon>
        <taxon>Viridiplantae</taxon>
        <taxon>Streptophyta</taxon>
        <taxon>Embryophyta</taxon>
        <taxon>Tracheophyta</taxon>
        <taxon>Spermatophyta</taxon>
        <taxon>Magnoliopsida</taxon>
        <taxon>eudicotyledons</taxon>
        <taxon>Gunneridae</taxon>
        <taxon>Pentapetalae</taxon>
        <taxon>rosids</taxon>
        <taxon>fabids</taxon>
        <taxon>Cucurbitales</taxon>
        <taxon>Cucurbitaceae</taxon>
        <taxon>Benincaseae</taxon>
        <taxon>Cucumis</taxon>
    </lineage>
</organism>
<dbReference type="InterPro" id="IPR002913">
    <property type="entry name" value="START_lipid-bd_dom"/>
</dbReference>
<dbReference type="Gramene" id="MELO3C034278.2.1">
    <property type="protein sequence ID" value="MELO3C034278.2.1"/>
    <property type="gene ID" value="MELO3C034278.2"/>
</dbReference>
<proteinExistence type="predicted"/>